<dbReference type="PANTHER" id="PTHR11002:SF79">
    <property type="entry name" value="CARBONIC ANHYDRASE 2"/>
    <property type="match status" value="1"/>
</dbReference>
<dbReference type="KEGG" id="ptq:P700755_001704"/>
<proteinExistence type="inferred from homology"/>
<dbReference type="eggNOG" id="COG0288">
    <property type="taxonomic scope" value="Bacteria"/>
</dbReference>
<dbReference type="GO" id="GO:0004089">
    <property type="term" value="F:carbonate dehydratase activity"/>
    <property type="evidence" value="ECO:0007669"/>
    <property type="project" value="InterPro"/>
</dbReference>
<sequence>MGLNKIITKLEQEALTPDEILNDLMEGNNRFTSDNFHSRDYNALKVSATVGQYPKAVILSCVDSRVPVETVFDQGIGDIFVARVAGNFENKDILGSMEYACKVAGSKLVFVMGHESCGAVSAACDGIELGNITHLLSNIKPAVEAVKTEGKRDSTNKKFVHDVVEKNVRLTMERVREKSPILKDMEYKGDIKIIGGVYSLQSGKVELLS</sequence>
<dbReference type="SMART" id="SM00947">
    <property type="entry name" value="Pro_CA"/>
    <property type="match status" value="1"/>
</dbReference>
<keyword evidence="4" id="KW-1185">Reference proteome</keyword>
<protein>
    <submittedName>
        <fullName evidence="3">Carbonic anhydrase, beta-type</fullName>
    </submittedName>
</protein>
<dbReference type="Gene3D" id="3.40.1050.10">
    <property type="entry name" value="Carbonic anhydrase"/>
    <property type="match status" value="1"/>
</dbReference>
<dbReference type="STRING" id="313595.P700755_001704"/>
<dbReference type="Proteomes" id="UP000008514">
    <property type="component" value="Chromosome"/>
</dbReference>
<dbReference type="HOGENOM" id="CLU_053879_4_1_10"/>
<dbReference type="SUPFAM" id="SSF53056">
    <property type="entry name" value="beta-carbonic anhydrase, cab"/>
    <property type="match status" value="1"/>
</dbReference>
<reference evidence="3" key="1">
    <citation type="submission" date="2006-03" db="EMBL/GenBank/DDBJ databases">
        <authorList>
            <person name="Bowman J."/>
            <person name="Ferriera S."/>
            <person name="Johnson J."/>
            <person name="Kravitz S."/>
            <person name="Halpern A."/>
            <person name="Remington K."/>
            <person name="Beeson K."/>
            <person name="Tran B."/>
            <person name="Rogers Y.-H."/>
            <person name="Friedman R."/>
            <person name="Venter J.C."/>
        </authorList>
    </citation>
    <scope>NUCLEOTIDE SEQUENCE [LARGE SCALE GENOMIC DNA]</scope>
    <source>
        <strain evidence="3">ATCC 700755</strain>
    </source>
</reference>
<dbReference type="EMBL" id="CP003879">
    <property type="protein sequence ID" value="AFU68558.1"/>
    <property type="molecule type" value="Genomic_DNA"/>
</dbReference>
<comment type="cofactor">
    <cofactor evidence="2">
        <name>Zn(2+)</name>
        <dbReference type="ChEBI" id="CHEBI:29105"/>
    </cofactor>
    <text evidence="2">Binds 1 zinc ion per subunit.</text>
</comment>
<gene>
    <name evidence="3" type="ordered locus">P700755_001704</name>
</gene>
<feature type="binding site" evidence="2">
    <location>
        <position position="61"/>
    </location>
    <ligand>
        <name>Zn(2+)</name>
        <dbReference type="ChEBI" id="CHEBI:29105"/>
    </ligand>
</feature>
<dbReference type="GO" id="GO:0008270">
    <property type="term" value="F:zinc ion binding"/>
    <property type="evidence" value="ECO:0007669"/>
    <property type="project" value="InterPro"/>
</dbReference>
<feature type="binding site" evidence="2">
    <location>
        <position position="63"/>
    </location>
    <ligand>
        <name>Zn(2+)</name>
        <dbReference type="ChEBI" id="CHEBI:29105"/>
    </ligand>
</feature>
<dbReference type="RefSeq" id="WP_015024155.1">
    <property type="nucleotide sequence ID" value="NC_018721.1"/>
</dbReference>
<organism evidence="3 4">
    <name type="scientific">Psychroflexus torquis (strain ATCC 700755 / CIP 106069 / ACAM 623)</name>
    <dbReference type="NCBI Taxonomy" id="313595"/>
    <lineage>
        <taxon>Bacteria</taxon>
        <taxon>Pseudomonadati</taxon>
        <taxon>Bacteroidota</taxon>
        <taxon>Flavobacteriia</taxon>
        <taxon>Flavobacteriales</taxon>
        <taxon>Flavobacteriaceae</taxon>
        <taxon>Psychroflexus</taxon>
    </lineage>
</organism>
<dbReference type="AlphaFoldDB" id="K4IFH8"/>
<name>K4IFH8_PSYTT</name>
<evidence type="ECO:0000256" key="2">
    <source>
        <dbReference type="PIRSR" id="PIRSR601765-1"/>
    </source>
</evidence>
<keyword evidence="2" id="KW-0862">Zinc</keyword>
<evidence type="ECO:0000256" key="1">
    <source>
        <dbReference type="ARBA" id="ARBA00006217"/>
    </source>
</evidence>
<dbReference type="InterPro" id="IPR036874">
    <property type="entry name" value="Carbonic_anhydrase_sf"/>
</dbReference>
<dbReference type="Pfam" id="PF00484">
    <property type="entry name" value="Pro_CA"/>
    <property type="match status" value="1"/>
</dbReference>
<dbReference type="OrthoDB" id="9797527at2"/>
<feature type="binding site" evidence="2">
    <location>
        <position position="114"/>
    </location>
    <ligand>
        <name>Zn(2+)</name>
        <dbReference type="ChEBI" id="CHEBI:29105"/>
    </ligand>
</feature>
<evidence type="ECO:0000313" key="3">
    <source>
        <dbReference type="EMBL" id="AFU68558.1"/>
    </source>
</evidence>
<dbReference type="NCBIfam" id="NF011765">
    <property type="entry name" value="PRK15219.1"/>
    <property type="match status" value="1"/>
</dbReference>
<dbReference type="CDD" id="cd03378">
    <property type="entry name" value="beta_CA_cladeC"/>
    <property type="match status" value="1"/>
</dbReference>
<dbReference type="InterPro" id="IPR001765">
    <property type="entry name" value="Carbonic_anhydrase"/>
</dbReference>
<reference evidence="3" key="2">
    <citation type="submission" date="2012-09" db="EMBL/GenBank/DDBJ databases">
        <title>The complete sequence of Psychroflexus torquis an extreme psychrophile from sea-ice that is stimulated by light.</title>
        <authorList>
            <person name="Feng S."/>
            <person name="Powell S.M."/>
            <person name="Bowman J.P."/>
        </authorList>
    </citation>
    <scope>NUCLEOTIDE SEQUENCE [LARGE SCALE GENOMIC DNA]</scope>
    <source>
        <strain evidence="3">ATCC 700755</strain>
    </source>
</reference>
<feature type="binding site" evidence="2">
    <location>
        <position position="117"/>
    </location>
    <ligand>
        <name>Zn(2+)</name>
        <dbReference type="ChEBI" id="CHEBI:29105"/>
    </ligand>
</feature>
<keyword evidence="2" id="KW-0479">Metal-binding</keyword>
<comment type="similarity">
    <text evidence="1">Belongs to the beta-class carbonic anhydrase family.</text>
</comment>
<dbReference type="PANTHER" id="PTHR11002">
    <property type="entry name" value="CARBONIC ANHYDRASE"/>
    <property type="match status" value="1"/>
</dbReference>
<accession>K4IFH8</accession>
<evidence type="ECO:0000313" key="4">
    <source>
        <dbReference type="Proteomes" id="UP000008514"/>
    </source>
</evidence>